<accession>A0ABQ8SNA6</accession>
<dbReference type="Proteomes" id="UP001148838">
    <property type="component" value="Unassembled WGS sequence"/>
</dbReference>
<evidence type="ECO:0000313" key="1">
    <source>
        <dbReference type="EMBL" id="KAJ4435656.1"/>
    </source>
</evidence>
<keyword evidence="2" id="KW-1185">Reference proteome</keyword>
<comment type="caution">
    <text evidence="1">The sequence shown here is derived from an EMBL/GenBank/DDBJ whole genome shotgun (WGS) entry which is preliminary data.</text>
</comment>
<dbReference type="EMBL" id="JAJSOF020000023">
    <property type="protein sequence ID" value="KAJ4435656.1"/>
    <property type="molecule type" value="Genomic_DNA"/>
</dbReference>
<reference evidence="1 2" key="1">
    <citation type="journal article" date="2022" name="Allergy">
        <title>Genome assembly and annotation of Periplaneta americana reveal a comprehensive cockroach allergen profile.</title>
        <authorList>
            <person name="Wang L."/>
            <person name="Xiong Q."/>
            <person name="Saelim N."/>
            <person name="Wang L."/>
            <person name="Nong W."/>
            <person name="Wan A.T."/>
            <person name="Shi M."/>
            <person name="Liu X."/>
            <person name="Cao Q."/>
            <person name="Hui J.H.L."/>
            <person name="Sookrung N."/>
            <person name="Leung T.F."/>
            <person name="Tungtrongchitr A."/>
            <person name="Tsui S.K.W."/>
        </authorList>
    </citation>
    <scope>NUCLEOTIDE SEQUENCE [LARGE SCALE GENOMIC DNA]</scope>
    <source>
        <strain evidence="1">PWHHKU_190912</strain>
    </source>
</reference>
<sequence length="312" mass="34486">MLVLHNRHTTAVEARNRVEQVRGVNVSECVRRRLHDDVISRRPAPGHTLQDIIVKPAYSLQGNIRNGLKNSGEQFCSQMSPDSASDLQMEEKECGGKIFSKQLFKKDSISWRFCDGVGTCYGNAHVISDKLKMCTSPFLYTRMNQLVPSATGWMDDTAPLPIAITTQTKSLGYGTSFDGEIIAISESLRNLLCHINKFENAVILSDSKAAILSIQDGAICYKYDYLFLTVARNVSLGQASPLSYAKGCSAYSIDMNNDRESKINSARKAENPHDNVVYVAQDVKTAENRRTQISDVTVVTNVELGSDEHIAG</sequence>
<proteinExistence type="predicted"/>
<name>A0ABQ8SNA6_PERAM</name>
<gene>
    <name evidence="1" type="ORF">ANN_18272</name>
</gene>
<organism evidence="1 2">
    <name type="scientific">Periplaneta americana</name>
    <name type="common">American cockroach</name>
    <name type="synonym">Blatta americana</name>
    <dbReference type="NCBI Taxonomy" id="6978"/>
    <lineage>
        <taxon>Eukaryota</taxon>
        <taxon>Metazoa</taxon>
        <taxon>Ecdysozoa</taxon>
        <taxon>Arthropoda</taxon>
        <taxon>Hexapoda</taxon>
        <taxon>Insecta</taxon>
        <taxon>Pterygota</taxon>
        <taxon>Neoptera</taxon>
        <taxon>Polyneoptera</taxon>
        <taxon>Dictyoptera</taxon>
        <taxon>Blattodea</taxon>
        <taxon>Blattoidea</taxon>
        <taxon>Blattidae</taxon>
        <taxon>Blattinae</taxon>
        <taxon>Periplaneta</taxon>
    </lineage>
</organism>
<protein>
    <submittedName>
        <fullName evidence="1">Uncharacterized protein</fullName>
    </submittedName>
</protein>
<evidence type="ECO:0000313" key="2">
    <source>
        <dbReference type="Proteomes" id="UP001148838"/>
    </source>
</evidence>